<name>A0A8J4F6S5_9CHLO</name>
<keyword evidence="2" id="KW-0812">Transmembrane</keyword>
<evidence type="ECO:0008006" key="5">
    <source>
        <dbReference type="Google" id="ProtNLM"/>
    </source>
</evidence>
<organism evidence="3 4">
    <name type="scientific">Volvox africanus</name>
    <dbReference type="NCBI Taxonomy" id="51714"/>
    <lineage>
        <taxon>Eukaryota</taxon>
        <taxon>Viridiplantae</taxon>
        <taxon>Chlorophyta</taxon>
        <taxon>core chlorophytes</taxon>
        <taxon>Chlorophyceae</taxon>
        <taxon>CS clade</taxon>
        <taxon>Chlamydomonadales</taxon>
        <taxon>Volvocaceae</taxon>
        <taxon>Volvox</taxon>
    </lineage>
</organism>
<feature type="transmembrane region" description="Helical" evidence="2">
    <location>
        <begin position="15"/>
        <end position="35"/>
    </location>
</feature>
<sequence length="169" mass="17567">YTCSRPELDVRQDEAGFVFGIFICRSVLSPIFMQLRPVAQLVVSVGMAAVDLVHVHVLWGGGAVRPELLVAAVAAVALANLAVSAALDAQQRREFAAKMRDKVGGDDHISSSRSPISGKLAALAGDNGPALGDNAEARHTGEEPLGADGEGLLADSGARRKTERVAASV</sequence>
<dbReference type="AlphaFoldDB" id="A0A8J4F6S5"/>
<keyword evidence="2" id="KW-0472">Membrane</keyword>
<accession>A0A8J4F6S5</accession>
<protein>
    <recommendedName>
        <fullName evidence="5">Transmembrane protein</fullName>
    </recommendedName>
</protein>
<evidence type="ECO:0000313" key="4">
    <source>
        <dbReference type="Proteomes" id="UP000747399"/>
    </source>
</evidence>
<feature type="region of interest" description="Disordered" evidence="1">
    <location>
        <begin position="129"/>
        <end position="169"/>
    </location>
</feature>
<evidence type="ECO:0000256" key="1">
    <source>
        <dbReference type="SAM" id="MobiDB-lite"/>
    </source>
</evidence>
<evidence type="ECO:0000256" key="2">
    <source>
        <dbReference type="SAM" id="Phobius"/>
    </source>
</evidence>
<reference evidence="3" key="1">
    <citation type="journal article" date="2021" name="Proc. Natl. Acad. Sci. U.S.A.">
        <title>Three genomes in the algal genus Volvox reveal the fate of a haploid sex-determining region after a transition to homothallism.</title>
        <authorList>
            <person name="Yamamoto K."/>
            <person name="Hamaji T."/>
            <person name="Kawai-Toyooka H."/>
            <person name="Matsuzaki R."/>
            <person name="Takahashi F."/>
            <person name="Nishimura Y."/>
            <person name="Kawachi M."/>
            <person name="Noguchi H."/>
            <person name="Minakuchi Y."/>
            <person name="Umen J.G."/>
            <person name="Toyoda A."/>
            <person name="Nozaki H."/>
        </authorList>
    </citation>
    <scope>NUCLEOTIDE SEQUENCE</scope>
    <source>
        <strain evidence="3">NIES-3780</strain>
    </source>
</reference>
<dbReference type="EMBL" id="BNCO01000050">
    <property type="protein sequence ID" value="GIL62260.1"/>
    <property type="molecule type" value="Genomic_DNA"/>
</dbReference>
<feature type="non-terminal residue" evidence="3">
    <location>
        <position position="1"/>
    </location>
</feature>
<comment type="caution">
    <text evidence="3">The sequence shown here is derived from an EMBL/GenBank/DDBJ whole genome shotgun (WGS) entry which is preliminary data.</text>
</comment>
<keyword evidence="2" id="KW-1133">Transmembrane helix</keyword>
<gene>
    <name evidence="3" type="ORF">Vafri_16551</name>
</gene>
<feature type="transmembrane region" description="Helical" evidence="2">
    <location>
        <begin position="42"/>
        <end position="62"/>
    </location>
</feature>
<dbReference type="Proteomes" id="UP000747399">
    <property type="component" value="Unassembled WGS sequence"/>
</dbReference>
<evidence type="ECO:0000313" key="3">
    <source>
        <dbReference type="EMBL" id="GIL62260.1"/>
    </source>
</evidence>
<feature type="transmembrane region" description="Helical" evidence="2">
    <location>
        <begin position="68"/>
        <end position="89"/>
    </location>
</feature>
<proteinExistence type="predicted"/>
<keyword evidence="4" id="KW-1185">Reference proteome</keyword>
<feature type="compositionally biased region" description="Basic and acidic residues" evidence="1">
    <location>
        <begin position="157"/>
        <end position="169"/>
    </location>
</feature>